<evidence type="ECO:0000313" key="6">
    <source>
        <dbReference type="Proteomes" id="UP000587608"/>
    </source>
</evidence>
<dbReference type="Proteomes" id="UP000587608">
    <property type="component" value="Unassembled WGS sequence"/>
</dbReference>
<accession>A0A7W2HUJ0</accession>
<evidence type="ECO:0000256" key="2">
    <source>
        <dbReference type="ARBA" id="ARBA00023125"/>
    </source>
</evidence>
<dbReference type="PROSITE" id="PS50949">
    <property type="entry name" value="HTH_GNTR"/>
    <property type="match status" value="1"/>
</dbReference>
<name>A0A7W2HUJ0_9ACTN</name>
<dbReference type="GO" id="GO:0003677">
    <property type="term" value="F:DNA binding"/>
    <property type="evidence" value="ECO:0007669"/>
    <property type="project" value="UniProtKB-KW"/>
</dbReference>
<keyword evidence="2" id="KW-0238">DNA-binding</keyword>
<dbReference type="SMART" id="SM00345">
    <property type="entry name" value="HTH_GNTR"/>
    <property type="match status" value="1"/>
</dbReference>
<dbReference type="InterPro" id="IPR000524">
    <property type="entry name" value="Tscrpt_reg_HTH_GntR"/>
</dbReference>
<sequence length="61" mass="6713">MLVERIRAGVYPPNTRVPSVVALAEELDISTPTAHKALRQLREDGLTYTVPGFGSYVAEKK</sequence>
<keyword evidence="3" id="KW-0804">Transcription</keyword>
<evidence type="ECO:0000256" key="1">
    <source>
        <dbReference type="ARBA" id="ARBA00023015"/>
    </source>
</evidence>
<keyword evidence="1" id="KW-0805">Transcription regulation</keyword>
<proteinExistence type="predicted"/>
<dbReference type="AlphaFoldDB" id="A0A7W2HUJ0"/>
<comment type="caution">
    <text evidence="5">The sequence shown here is derived from an EMBL/GenBank/DDBJ whole genome shotgun (WGS) entry which is preliminary data.</text>
</comment>
<reference evidence="5 6" key="1">
    <citation type="submission" date="2020-07" db="EMBL/GenBank/DDBJ databases">
        <title>Differential regulation of undecylprodigiosin biosynthesis in the yeast-scavenging Streptomyces strain MBK6.</title>
        <authorList>
            <person name="Baral B."/>
            <person name="Siitonen V."/>
            <person name="Laughlin M."/>
            <person name="Yamada K."/>
            <person name="Ilomaeki M."/>
            <person name="Metsae-Ketelae M."/>
            <person name="Niemi J."/>
        </authorList>
    </citation>
    <scope>NUCLEOTIDE SEQUENCE [LARGE SCALE GENOMIC DNA]</scope>
    <source>
        <strain evidence="5 6">MBK6</strain>
    </source>
</reference>
<dbReference type="CDD" id="cd07377">
    <property type="entry name" value="WHTH_GntR"/>
    <property type="match status" value="1"/>
</dbReference>
<dbReference type="GO" id="GO:0003700">
    <property type="term" value="F:DNA-binding transcription factor activity"/>
    <property type="evidence" value="ECO:0007669"/>
    <property type="project" value="InterPro"/>
</dbReference>
<evidence type="ECO:0000256" key="3">
    <source>
        <dbReference type="ARBA" id="ARBA00023163"/>
    </source>
</evidence>
<dbReference type="InterPro" id="IPR036390">
    <property type="entry name" value="WH_DNA-bd_sf"/>
</dbReference>
<gene>
    <name evidence="5" type="ORF">H1X69_12340</name>
</gene>
<evidence type="ECO:0000259" key="4">
    <source>
        <dbReference type="PROSITE" id="PS50949"/>
    </source>
</evidence>
<dbReference type="Gene3D" id="1.10.10.10">
    <property type="entry name" value="Winged helix-like DNA-binding domain superfamily/Winged helix DNA-binding domain"/>
    <property type="match status" value="1"/>
</dbReference>
<dbReference type="SUPFAM" id="SSF46785">
    <property type="entry name" value="Winged helix' DNA-binding domain"/>
    <property type="match status" value="1"/>
</dbReference>
<evidence type="ECO:0000313" key="5">
    <source>
        <dbReference type="EMBL" id="MBA5222205.1"/>
    </source>
</evidence>
<feature type="domain" description="HTH gntR-type" evidence="4">
    <location>
        <begin position="1"/>
        <end position="60"/>
    </location>
</feature>
<dbReference type="GO" id="GO:0045892">
    <property type="term" value="P:negative regulation of DNA-templated transcription"/>
    <property type="evidence" value="ECO:0007669"/>
    <property type="project" value="TreeGrafter"/>
</dbReference>
<protein>
    <submittedName>
        <fullName evidence="5">Winged helix-turn-helix transcriptional regulator</fullName>
    </submittedName>
</protein>
<dbReference type="EMBL" id="JACERG010000010">
    <property type="protein sequence ID" value="MBA5222205.1"/>
    <property type="molecule type" value="Genomic_DNA"/>
</dbReference>
<organism evidence="5 6">
    <name type="scientific">Streptomyces griseoaurantiacus</name>
    <dbReference type="NCBI Taxonomy" id="68213"/>
    <lineage>
        <taxon>Bacteria</taxon>
        <taxon>Bacillati</taxon>
        <taxon>Actinomycetota</taxon>
        <taxon>Actinomycetes</taxon>
        <taxon>Kitasatosporales</taxon>
        <taxon>Streptomycetaceae</taxon>
        <taxon>Streptomyces</taxon>
        <taxon>Streptomyces aurantiacus group</taxon>
    </lineage>
</organism>
<dbReference type="PANTHER" id="PTHR44846:SF1">
    <property type="entry name" value="MANNOSYL-D-GLYCERATE TRANSPORT_METABOLISM SYSTEM REPRESSOR MNGR-RELATED"/>
    <property type="match status" value="1"/>
</dbReference>
<dbReference type="Pfam" id="PF00392">
    <property type="entry name" value="GntR"/>
    <property type="match status" value="1"/>
</dbReference>
<dbReference type="InterPro" id="IPR036388">
    <property type="entry name" value="WH-like_DNA-bd_sf"/>
</dbReference>
<dbReference type="InterPro" id="IPR050679">
    <property type="entry name" value="Bact_HTH_transcr_reg"/>
</dbReference>
<dbReference type="PANTHER" id="PTHR44846">
    <property type="entry name" value="MANNOSYL-D-GLYCERATE TRANSPORT/METABOLISM SYSTEM REPRESSOR MNGR-RELATED"/>
    <property type="match status" value="1"/>
</dbReference>